<feature type="region of interest" description="Disordered" evidence="1">
    <location>
        <begin position="54"/>
        <end position="81"/>
    </location>
</feature>
<protein>
    <submittedName>
        <fullName evidence="2">Uncharacterized protein</fullName>
    </submittedName>
</protein>
<evidence type="ECO:0000313" key="3">
    <source>
        <dbReference type="Proteomes" id="UP000664417"/>
    </source>
</evidence>
<feature type="compositionally biased region" description="Gly residues" evidence="1">
    <location>
        <begin position="72"/>
        <end position="81"/>
    </location>
</feature>
<dbReference type="EMBL" id="JAFREP010000016">
    <property type="protein sequence ID" value="MBO1320354.1"/>
    <property type="molecule type" value="Genomic_DNA"/>
</dbReference>
<gene>
    <name evidence="2" type="ORF">J3U88_17900</name>
</gene>
<evidence type="ECO:0000256" key="1">
    <source>
        <dbReference type="SAM" id="MobiDB-lite"/>
    </source>
</evidence>
<evidence type="ECO:0000313" key="2">
    <source>
        <dbReference type="EMBL" id="MBO1320354.1"/>
    </source>
</evidence>
<proteinExistence type="predicted"/>
<dbReference type="AlphaFoldDB" id="A0A8J7U512"/>
<accession>A0A8J7U512</accession>
<organism evidence="2 3">
    <name type="scientific">Acanthopleuribacter pedis</name>
    <dbReference type="NCBI Taxonomy" id="442870"/>
    <lineage>
        <taxon>Bacteria</taxon>
        <taxon>Pseudomonadati</taxon>
        <taxon>Acidobacteriota</taxon>
        <taxon>Holophagae</taxon>
        <taxon>Acanthopleuribacterales</taxon>
        <taxon>Acanthopleuribacteraceae</taxon>
        <taxon>Acanthopleuribacter</taxon>
    </lineage>
</organism>
<name>A0A8J7U512_9BACT</name>
<dbReference type="RefSeq" id="WP_207860308.1">
    <property type="nucleotide sequence ID" value="NZ_JAFREP010000016.1"/>
</dbReference>
<sequence length="81" mass="8226">MKIENGFANGLLAAYRPEQTNQAKQFSGNADQSTFSQADAVQLSAESLVQFDAQSPLATDAVPPDDPLTGRPGSGGSGGAG</sequence>
<keyword evidence="3" id="KW-1185">Reference proteome</keyword>
<comment type="caution">
    <text evidence="2">The sequence shown here is derived from an EMBL/GenBank/DDBJ whole genome shotgun (WGS) entry which is preliminary data.</text>
</comment>
<reference evidence="2" key="1">
    <citation type="submission" date="2021-03" db="EMBL/GenBank/DDBJ databases">
        <authorList>
            <person name="Wang G."/>
        </authorList>
    </citation>
    <scope>NUCLEOTIDE SEQUENCE</scope>
    <source>
        <strain evidence="2">KCTC 12899</strain>
    </source>
</reference>
<dbReference type="Proteomes" id="UP000664417">
    <property type="component" value="Unassembled WGS sequence"/>
</dbReference>